<accession>A0AAD4QP88</accession>
<protein>
    <submittedName>
        <fullName evidence="2">Uncharacterized protein</fullName>
    </submittedName>
</protein>
<dbReference type="EMBL" id="WTXG01000011">
    <property type="protein sequence ID" value="KAI0302412.1"/>
    <property type="molecule type" value="Genomic_DNA"/>
</dbReference>
<feature type="compositionally biased region" description="Basic and acidic residues" evidence="1">
    <location>
        <begin position="229"/>
        <end position="238"/>
    </location>
</feature>
<name>A0AAD4QP88_9AGAM</name>
<feature type="region of interest" description="Disordered" evidence="1">
    <location>
        <begin position="100"/>
        <end position="119"/>
    </location>
</feature>
<comment type="caution">
    <text evidence="2">The sequence shown here is derived from an EMBL/GenBank/DDBJ whole genome shotgun (WGS) entry which is preliminary data.</text>
</comment>
<proteinExistence type="predicted"/>
<feature type="region of interest" description="Disordered" evidence="1">
    <location>
        <begin position="1"/>
        <end position="91"/>
    </location>
</feature>
<keyword evidence="3" id="KW-1185">Reference proteome</keyword>
<reference evidence="2" key="1">
    <citation type="journal article" date="2022" name="New Phytol.">
        <title>Evolutionary transition to the ectomycorrhizal habit in the genomes of a hyperdiverse lineage of mushroom-forming fungi.</title>
        <authorList>
            <person name="Looney B."/>
            <person name="Miyauchi S."/>
            <person name="Morin E."/>
            <person name="Drula E."/>
            <person name="Courty P.E."/>
            <person name="Kohler A."/>
            <person name="Kuo A."/>
            <person name="LaButti K."/>
            <person name="Pangilinan J."/>
            <person name="Lipzen A."/>
            <person name="Riley R."/>
            <person name="Andreopoulos W."/>
            <person name="He G."/>
            <person name="Johnson J."/>
            <person name="Nolan M."/>
            <person name="Tritt A."/>
            <person name="Barry K.W."/>
            <person name="Grigoriev I.V."/>
            <person name="Nagy L.G."/>
            <person name="Hibbett D."/>
            <person name="Henrissat B."/>
            <person name="Matheny P.B."/>
            <person name="Labbe J."/>
            <person name="Martin F.M."/>
        </authorList>
    </citation>
    <scope>NUCLEOTIDE SEQUENCE</scope>
    <source>
        <strain evidence="2">BPL690</strain>
    </source>
</reference>
<evidence type="ECO:0000256" key="1">
    <source>
        <dbReference type="SAM" id="MobiDB-lite"/>
    </source>
</evidence>
<gene>
    <name evidence="2" type="ORF">B0F90DRAFT_215201</name>
</gene>
<sequence>MSPGFTPGVHISPLHQPGVPPFPSPRAHPHSPFHHPMYSHARSPLHHPAHGHPLNATPSGLPPITPSMPSFQFAPGPPSLPHPSHPSIVFSPASTMSPGAFWGRPGGNPLSNAAPGAPVTKSKGDEFDYFAGASAAADEGESYFPQLPQGGSNLAKEILRNEREGISGSGKKPAASGSATEDDVSQEVSTSSVSSGQSSTKERISSTGINGIIERLQSNVHVSLPRTIPRKEEQDRRILSPFGAPPPTRRTGSDPVQGQGQSSSRGGIERRASSAEIVHAADSEQLSGPMHVKIGLRPSE</sequence>
<dbReference type="Proteomes" id="UP001203297">
    <property type="component" value="Unassembled WGS sequence"/>
</dbReference>
<evidence type="ECO:0000313" key="3">
    <source>
        <dbReference type="Proteomes" id="UP001203297"/>
    </source>
</evidence>
<dbReference type="AlphaFoldDB" id="A0AAD4QP88"/>
<feature type="compositionally biased region" description="Low complexity" evidence="1">
    <location>
        <begin position="257"/>
        <end position="266"/>
    </location>
</feature>
<feature type="region of interest" description="Disordered" evidence="1">
    <location>
        <begin position="164"/>
        <end position="300"/>
    </location>
</feature>
<evidence type="ECO:0000313" key="2">
    <source>
        <dbReference type="EMBL" id="KAI0302412.1"/>
    </source>
</evidence>
<organism evidence="2 3">
    <name type="scientific">Multifurca ochricompacta</name>
    <dbReference type="NCBI Taxonomy" id="376703"/>
    <lineage>
        <taxon>Eukaryota</taxon>
        <taxon>Fungi</taxon>
        <taxon>Dikarya</taxon>
        <taxon>Basidiomycota</taxon>
        <taxon>Agaricomycotina</taxon>
        <taxon>Agaricomycetes</taxon>
        <taxon>Russulales</taxon>
        <taxon>Russulaceae</taxon>
        <taxon>Multifurca</taxon>
    </lineage>
</organism>
<feature type="compositionally biased region" description="Low complexity" evidence="1">
    <location>
        <begin position="169"/>
        <end position="179"/>
    </location>
</feature>
<feature type="compositionally biased region" description="Low complexity" evidence="1">
    <location>
        <begin position="186"/>
        <end position="199"/>
    </location>
</feature>
<feature type="compositionally biased region" description="Pro residues" evidence="1">
    <location>
        <begin position="75"/>
        <end position="84"/>
    </location>
</feature>